<dbReference type="Gene3D" id="1.10.10.60">
    <property type="entry name" value="Homeodomain-like"/>
    <property type="match status" value="1"/>
</dbReference>
<sequence length="321" mass="37416">MSYLKNTFREVSNPYDFKQEYLSSPEHSFCEACDTTARKQTSNFLEIATLEQLKRLHKNETFSGTRRKFYSMVLLTAGSVQETIGYNTYTFDAGMLYFIPENQLHAIHHWSDDVQGYHCIFDADYFLLCLKNQVKLHQYPFFQHDKKPFIRLSSEESALVAGLFSKLRQEHCNRQTFNDDLLVRLYLNVLLIETERIFLSQQGDNDPHLPRKEQLVASFKNLVSKHFQEYKLVTDYAKLLFVNPHHLNDTVKEITGSPASSFIHRQLITEAKAQLIQGNETIAGIANYLNFADQSYFCRFFKKQTGVTPLQYRNGHRHDGV</sequence>
<feature type="domain" description="HTH araC/xylS-type" evidence="4">
    <location>
        <begin position="217"/>
        <end position="315"/>
    </location>
</feature>
<dbReference type="STRING" id="634771.SAMN04488128_1011543"/>
<name>A0A1T4NEZ1_9BACT</name>
<dbReference type="InterPro" id="IPR020449">
    <property type="entry name" value="Tscrpt_reg_AraC-type_HTH"/>
</dbReference>
<evidence type="ECO:0000313" key="6">
    <source>
        <dbReference type="Proteomes" id="UP000190367"/>
    </source>
</evidence>
<evidence type="ECO:0000256" key="3">
    <source>
        <dbReference type="ARBA" id="ARBA00023163"/>
    </source>
</evidence>
<keyword evidence="6" id="KW-1185">Reference proteome</keyword>
<reference evidence="6" key="1">
    <citation type="submission" date="2017-02" db="EMBL/GenBank/DDBJ databases">
        <authorList>
            <person name="Varghese N."/>
            <person name="Submissions S."/>
        </authorList>
    </citation>
    <scope>NUCLEOTIDE SEQUENCE [LARGE SCALE GENOMIC DNA]</scope>
    <source>
        <strain evidence="6">DSM 22224</strain>
    </source>
</reference>
<dbReference type="SMART" id="SM00342">
    <property type="entry name" value="HTH_ARAC"/>
    <property type="match status" value="1"/>
</dbReference>
<dbReference type="Pfam" id="PF12833">
    <property type="entry name" value="HTH_18"/>
    <property type="match status" value="1"/>
</dbReference>
<dbReference type="EMBL" id="FUWZ01000001">
    <property type="protein sequence ID" value="SJZ77358.1"/>
    <property type="molecule type" value="Genomic_DNA"/>
</dbReference>
<keyword evidence="2 5" id="KW-0238">DNA-binding</keyword>
<gene>
    <name evidence="5" type="ORF">SAMN04488128_1011543</name>
</gene>
<dbReference type="InterPro" id="IPR009057">
    <property type="entry name" value="Homeodomain-like_sf"/>
</dbReference>
<dbReference type="InterPro" id="IPR018060">
    <property type="entry name" value="HTH_AraC"/>
</dbReference>
<dbReference type="GO" id="GO:0043565">
    <property type="term" value="F:sequence-specific DNA binding"/>
    <property type="evidence" value="ECO:0007669"/>
    <property type="project" value="InterPro"/>
</dbReference>
<dbReference type="PANTHER" id="PTHR43280:SF32">
    <property type="entry name" value="TRANSCRIPTIONAL REGULATORY PROTEIN"/>
    <property type="match status" value="1"/>
</dbReference>
<protein>
    <submittedName>
        <fullName evidence="5">AraC-type DNA-binding protein</fullName>
    </submittedName>
</protein>
<proteinExistence type="predicted"/>
<dbReference type="SUPFAM" id="SSF51215">
    <property type="entry name" value="Regulatory protein AraC"/>
    <property type="match status" value="1"/>
</dbReference>
<evidence type="ECO:0000256" key="1">
    <source>
        <dbReference type="ARBA" id="ARBA00023015"/>
    </source>
</evidence>
<dbReference type="GO" id="GO:0003700">
    <property type="term" value="F:DNA-binding transcription factor activity"/>
    <property type="evidence" value="ECO:0007669"/>
    <property type="project" value="InterPro"/>
</dbReference>
<evidence type="ECO:0000256" key="2">
    <source>
        <dbReference type="ARBA" id="ARBA00023125"/>
    </source>
</evidence>
<evidence type="ECO:0000313" key="5">
    <source>
        <dbReference type="EMBL" id="SJZ77358.1"/>
    </source>
</evidence>
<dbReference type="PANTHER" id="PTHR43280">
    <property type="entry name" value="ARAC-FAMILY TRANSCRIPTIONAL REGULATOR"/>
    <property type="match status" value="1"/>
</dbReference>
<dbReference type="InterPro" id="IPR037923">
    <property type="entry name" value="HTH-like"/>
</dbReference>
<dbReference type="OrthoDB" id="1007667at2"/>
<dbReference type="AlphaFoldDB" id="A0A1T4NEZ1"/>
<dbReference type="RefSeq" id="WP_078668140.1">
    <property type="nucleotide sequence ID" value="NZ_FUWZ01000001.1"/>
</dbReference>
<dbReference type="Proteomes" id="UP000190367">
    <property type="component" value="Unassembled WGS sequence"/>
</dbReference>
<dbReference type="InterPro" id="IPR003313">
    <property type="entry name" value="AraC-bd"/>
</dbReference>
<accession>A0A1T4NEZ1</accession>
<dbReference type="Pfam" id="PF02311">
    <property type="entry name" value="AraC_binding"/>
    <property type="match status" value="1"/>
</dbReference>
<keyword evidence="3" id="KW-0804">Transcription</keyword>
<organism evidence="5 6">
    <name type="scientific">Chitinophaga eiseniae</name>
    <dbReference type="NCBI Taxonomy" id="634771"/>
    <lineage>
        <taxon>Bacteria</taxon>
        <taxon>Pseudomonadati</taxon>
        <taxon>Bacteroidota</taxon>
        <taxon>Chitinophagia</taxon>
        <taxon>Chitinophagales</taxon>
        <taxon>Chitinophagaceae</taxon>
        <taxon>Chitinophaga</taxon>
    </lineage>
</organism>
<dbReference type="SUPFAM" id="SSF46689">
    <property type="entry name" value="Homeodomain-like"/>
    <property type="match status" value="1"/>
</dbReference>
<dbReference type="PROSITE" id="PS01124">
    <property type="entry name" value="HTH_ARAC_FAMILY_2"/>
    <property type="match status" value="1"/>
</dbReference>
<keyword evidence="1" id="KW-0805">Transcription regulation</keyword>
<dbReference type="PRINTS" id="PR00032">
    <property type="entry name" value="HTHARAC"/>
</dbReference>
<evidence type="ECO:0000259" key="4">
    <source>
        <dbReference type="PROSITE" id="PS01124"/>
    </source>
</evidence>